<comment type="catalytic activity">
    <reaction evidence="6">
        <text>L-serine + acetyl-CoA = O-acetyl-L-serine + CoA</text>
        <dbReference type="Rhea" id="RHEA:24560"/>
        <dbReference type="ChEBI" id="CHEBI:33384"/>
        <dbReference type="ChEBI" id="CHEBI:57287"/>
        <dbReference type="ChEBI" id="CHEBI:57288"/>
        <dbReference type="ChEBI" id="CHEBI:58340"/>
        <dbReference type="EC" id="2.3.1.30"/>
    </reaction>
</comment>
<dbReference type="GO" id="GO:0008652">
    <property type="term" value="P:amino acid biosynthetic process"/>
    <property type="evidence" value="ECO:0007669"/>
    <property type="project" value="UniProtKB-KW"/>
</dbReference>
<dbReference type="Proteomes" id="UP000733611">
    <property type="component" value="Unassembled WGS sequence"/>
</dbReference>
<sequence length="236" mass="24832">MMQGALAAVEDDNVEANAGAEVEQLSSHEQGLQSLTFNDSIKEVAAQMAAQFIASLNSLRSQLALDVKAAFDADPAATSFGEVICCYPGLRAIFNYRIAHQLLILGVPMIPRAITEMAHSETGIDIHPGARIGSSFSIDHGTGVVIGETCIIGNNVMLYQGVTLGAKTIPVDEQGVPLNIPRHPILEDDVVVYANATILGRITIGKGAVIGGNVWVTESVPEGGKVVQSRSSDRGV</sequence>
<evidence type="ECO:0000256" key="6">
    <source>
        <dbReference type="ARBA" id="ARBA00049486"/>
    </source>
</evidence>
<evidence type="ECO:0000313" key="7">
    <source>
        <dbReference type="EMBL" id="MBU3844367.1"/>
    </source>
</evidence>
<evidence type="ECO:0000256" key="3">
    <source>
        <dbReference type="ARBA" id="ARBA00022605"/>
    </source>
</evidence>
<evidence type="ECO:0000313" key="8">
    <source>
        <dbReference type="Proteomes" id="UP000733611"/>
    </source>
</evidence>
<evidence type="ECO:0000256" key="5">
    <source>
        <dbReference type="ARBA" id="ARBA00023315"/>
    </source>
</evidence>
<dbReference type="AlphaFoldDB" id="A0A948TGH0"/>
<dbReference type="GO" id="GO:0009001">
    <property type="term" value="F:serine O-acetyltransferase activity"/>
    <property type="evidence" value="ECO:0007669"/>
    <property type="project" value="UniProtKB-EC"/>
</dbReference>
<dbReference type="InterPro" id="IPR011004">
    <property type="entry name" value="Trimer_LpxA-like_sf"/>
</dbReference>
<dbReference type="CDD" id="cd03354">
    <property type="entry name" value="LbH_SAT"/>
    <property type="match status" value="1"/>
</dbReference>
<reference evidence="7" key="1">
    <citation type="journal article" date="2021" name="PeerJ">
        <title>Extensive microbial diversity within the chicken gut microbiome revealed by metagenomics and culture.</title>
        <authorList>
            <person name="Gilroy R."/>
            <person name="Ravi A."/>
            <person name="Getino M."/>
            <person name="Pursley I."/>
            <person name="Horton D.L."/>
            <person name="Alikhan N.F."/>
            <person name="Baker D."/>
            <person name="Gharbi K."/>
            <person name="Hall N."/>
            <person name="Watson M."/>
            <person name="Adriaenssens E.M."/>
            <person name="Foster-Nyarko E."/>
            <person name="Jarju S."/>
            <person name="Secka A."/>
            <person name="Antonio M."/>
            <person name="Oren A."/>
            <person name="Chaudhuri R.R."/>
            <person name="La Ragione R."/>
            <person name="Hildebrand F."/>
            <person name="Pallen M.J."/>
        </authorList>
    </citation>
    <scope>NUCLEOTIDE SEQUENCE</scope>
    <source>
        <strain evidence="7">378</strain>
    </source>
</reference>
<dbReference type="Pfam" id="PF00132">
    <property type="entry name" value="Hexapep"/>
    <property type="match status" value="1"/>
</dbReference>
<keyword evidence="4" id="KW-0808">Transferase</keyword>
<dbReference type="InterPro" id="IPR045304">
    <property type="entry name" value="LbH_SAT"/>
</dbReference>
<dbReference type="EMBL" id="JAHLFE010000114">
    <property type="protein sequence ID" value="MBU3844367.1"/>
    <property type="molecule type" value="Genomic_DNA"/>
</dbReference>
<dbReference type="PANTHER" id="PTHR42811">
    <property type="entry name" value="SERINE ACETYLTRANSFERASE"/>
    <property type="match status" value="1"/>
</dbReference>
<accession>A0A948TGH0</accession>
<comment type="similarity">
    <text evidence="1">Belongs to the transferase hexapeptide repeat family.</text>
</comment>
<evidence type="ECO:0000256" key="1">
    <source>
        <dbReference type="ARBA" id="ARBA00007274"/>
    </source>
</evidence>
<evidence type="ECO:0000256" key="2">
    <source>
        <dbReference type="ARBA" id="ARBA00013266"/>
    </source>
</evidence>
<dbReference type="InterPro" id="IPR001451">
    <property type="entry name" value="Hexapep"/>
</dbReference>
<dbReference type="SUPFAM" id="SSF51161">
    <property type="entry name" value="Trimeric LpxA-like enzymes"/>
    <property type="match status" value="1"/>
</dbReference>
<keyword evidence="3" id="KW-0028">Amino-acid biosynthesis</keyword>
<dbReference type="Gene3D" id="2.160.10.10">
    <property type="entry name" value="Hexapeptide repeat proteins"/>
    <property type="match status" value="1"/>
</dbReference>
<comment type="caution">
    <text evidence="7">The sequence shown here is derived from an EMBL/GenBank/DDBJ whole genome shotgun (WGS) entry which is preliminary data.</text>
</comment>
<organism evidence="7 8">
    <name type="scientific">Candidatus Anaerobiospirillum pullicola</name>
    <dbReference type="NCBI Taxonomy" id="2838451"/>
    <lineage>
        <taxon>Bacteria</taxon>
        <taxon>Pseudomonadati</taxon>
        <taxon>Pseudomonadota</taxon>
        <taxon>Gammaproteobacteria</taxon>
        <taxon>Aeromonadales</taxon>
        <taxon>Succinivibrionaceae</taxon>
        <taxon>Anaerobiospirillum</taxon>
    </lineage>
</organism>
<dbReference type="InterPro" id="IPR042122">
    <property type="entry name" value="Ser_AcTrfase_N_sf"/>
</dbReference>
<dbReference type="EC" id="2.3.1.30" evidence="2"/>
<keyword evidence="5" id="KW-0012">Acyltransferase</keyword>
<dbReference type="Gene3D" id="1.10.3130.10">
    <property type="entry name" value="serine acetyltransferase, domain 1"/>
    <property type="match status" value="1"/>
</dbReference>
<proteinExistence type="inferred from homology"/>
<reference evidence="7" key="2">
    <citation type="submission" date="2021-04" db="EMBL/GenBank/DDBJ databases">
        <authorList>
            <person name="Gilroy R."/>
        </authorList>
    </citation>
    <scope>NUCLEOTIDE SEQUENCE</scope>
    <source>
        <strain evidence="7">378</strain>
    </source>
</reference>
<name>A0A948TGH0_9GAMM</name>
<evidence type="ECO:0000256" key="4">
    <source>
        <dbReference type="ARBA" id="ARBA00022679"/>
    </source>
</evidence>
<gene>
    <name evidence="7" type="ORF">H9847_05800</name>
</gene>
<protein>
    <recommendedName>
        <fullName evidence="2">serine O-acetyltransferase</fullName>
        <ecNumber evidence="2">2.3.1.30</ecNumber>
    </recommendedName>
</protein>